<evidence type="ECO:0000313" key="6">
    <source>
        <dbReference type="Proteomes" id="UP000190092"/>
    </source>
</evidence>
<evidence type="ECO:0000313" key="5">
    <source>
        <dbReference type="EMBL" id="SKA17114.1"/>
    </source>
</evidence>
<dbReference type="InterPro" id="IPR015168">
    <property type="entry name" value="SsuA/THI5"/>
</dbReference>
<dbReference type="STRING" id="225324.SAMN02745126_03953"/>
<proteinExistence type="inferred from homology"/>
<dbReference type="GO" id="GO:0042597">
    <property type="term" value="C:periplasmic space"/>
    <property type="evidence" value="ECO:0007669"/>
    <property type="project" value="UniProtKB-SubCell"/>
</dbReference>
<dbReference type="RefSeq" id="WP_085935625.1">
    <property type="nucleotide sequence ID" value="NZ_FUWJ01000005.1"/>
</dbReference>
<evidence type="ECO:0000256" key="2">
    <source>
        <dbReference type="ARBA" id="ARBA00010742"/>
    </source>
</evidence>
<name>A0A1T4RM95_9HYPH</name>
<dbReference type="AlphaFoldDB" id="A0A1T4RM95"/>
<gene>
    <name evidence="5" type="ORF">SAMN02745126_03953</name>
</gene>
<dbReference type="PANTHER" id="PTHR30024">
    <property type="entry name" value="ALIPHATIC SULFONATES-BINDING PROTEIN-RELATED"/>
    <property type="match status" value="1"/>
</dbReference>
<comment type="similarity">
    <text evidence="2">Belongs to the bacterial solute-binding protein SsuA/TauA family.</text>
</comment>
<dbReference type="GO" id="GO:0042918">
    <property type="term" value="P:alkanesulfonate transmembrane transport"/>
    <property type="evidence" value="ECO:0007669"/>
    <property type="project" value="TreeGrafter"/>
</dbReference>
<evidence type="ECO:0000256" key="1">
    <source>
        <dbReference type="ARBA" id="ARBA00004418"/>
    </source>
</evidence>
<dbReference type="Proteomes" id="UP000190092">
    <property type="component" value="Unassembled WGS sequence"/>
</dbReference>
<dbReference type="Gene3D" id="3.40.190.10">
    <property type="entry name" value="Periplasmic binding protein-like II"/>
    <property type="match status" value="2"/>
</dbReference>
<dbReference type="EMBL" id="FUWJ01000005">
    <property type="protein sequence ID" value="SKA17114.1"/>
    <property type="molecule type" value="Genomic_DNA"/>
</dbReference>
<reference evidence="6" key="1">
    <citation type="submission" date="2017-02" db="EMBL/GenBank/DDBJ databases">
        <authorList>
            <person name="Varghese N."/>
            <person name="Submissions S."/>
        </authorList>
    </citation>
    <scope>NUCLEOTIDE SEQUENCE [LARGE SCALE GENOMIC DNA]</scope>
    <source>
        <strain evidence="6">ATCC 27094</strain>
    </source>
</reference>
<organism evidence="5 6">
    <name type="scientific">Enhydrobacter aerosaccus</name>
    <dbReference type="NCBI Taxonomy" id="225324"/>
    <lineage>
        <taxon>Bacteria</taxon>
        <taxon>Pseudomonadati</taxon>
        <taxon>Pseudomonadota</taxon>
        <taxon>Alphaproteobacteria</taxon>
        <taxon>Hyphomicrobiales</taxon>
        <taxon>Enhydrobacter</taxon>
    </lineage>
</organism>
<dbReference type="SUPFAM" id="SSF53850">
    <property type="entry name" value="Periplasmic binding protein-like II"/>
    <property type="match status" value="1"/>
</dbReference>
<comment type="subcellular location">
    <subcellularLocation>
        <location evidence="1">Periplasm</location>
    </subcellularLocation>
</comment>
<dbReference type="PANTHER" id="PTHR30024:SF47">
    <property type="entry name" value="TAURINE-BINDING PERIPLASMIC PROTEIN"/>
    <property type="match status" value="1"/>
</dbReference>
<keyword evidence="6" id="KW-1185">Reference proteome</keyword>
<accession>A0A1T4RM95</accession>
<evidence type="ECO:0000259" key="4">
    <source>
        <dbReference type="Pfam" id="PF09084"/>
    </source>
</evidence>
<dbReference type="InterPro" id="IPR006311">
    <property type="entry name" value="TAT_signal"/>
</dbReference>
<protein>
    <submittedName>
        <fullName evidence="5">NitT/TauT family transport system substrate-binding protein</fullName>
    </submittedName>
</protein>
<feature type="domain" description="SsuA/THI5-like" evidence="4">
    <location>
        <begin position="55"/>
        <end position="265"/>
    </location>
</feature>
<dbReference type="OrthoDB" id="9806288at2"/>
<keyword evidence="3" id="KW-0732">Signal</keyword>
<sequence length="350" mass="36852">MTKLHLRRRSVLAAAPALVVGTVAAPYIARAQGKPEKPKVVLAVGGKSALYYLSLTIAEKKGFFKDAGLDVEINDFQGGSKSLEALMGGSADVTSGAYEHTIRMQQRGQPIVGFALMGRGMQIAIGLRKDIAAKVKGPADIKGMKFGVSAPGSSTHMLLLSWAAKGGLKASDVIAIGVGAGATVVAAVEKGQVDGVSQTDPALTILQDKGLIDIKVDTRTTKGNQEVFGGPFPAACLYTQPGFLKKNPNTAQALATAIVRADEWLQTASPADVANTVPEAYLLGDRAIYEKSFAGVRETISPDGMMPPGAMENCLKFLSDADPKIAADKAKIKLEETWTNEFAQRAKKHS</sequence>
<evidence type="ECO:0000256" key="3">
    <source>
        <dbReference type="ARBA" id="ARBA00022729"/>
    </source>
</evidence>
<dbReference type="Pfam" id="PF09084">
    <property type="entry name" value="NMT1"/>
    <property type="match status" value="1"/>
</dbReference>
<dbReference type="PROSITE" id="PS51318">
    <property type="entry name" value="TAT"/>
    <property type="match status" value="1"/>
</dbReference>